<keyword evidence="2" id="KW-1185">Reference proteome</keyword>
<reference evidence="1" key="2">
    <citation type="submission" date="2025-09" db="UniProtKB">
        <authorList>
            <consortium name="Ensembl"/>
        </authorList>
    </citation>
    <scope>IDENTIFICATION</scope>
</reference>
<dbReference type="Pfam" id="PF15182">
    <property type="entry name" value="OTOS"/>
    <property type="match status" value="1"/>
</dbReference>
<evidence type="ECO:0000313" key="1">
    <source>
        <dbReference type="Ensembl" id="ENSCCRP00010040763.1"/>
    </source>
</evidence>
<protein>
    <submittedName>
        <fullName evidence="1">Uncharacterized protein</fullName>
    </submittedName>
</protein>
<dbReference type="Proteomes" id="UP000694427">
    <property type="component" value="Unplaced"/>
</dbReference>
<organism evidence="1 2">
    <name type="scientific">Cyprinus carpio</name>
    <name type="common">Common carp</name>
    <dbReference type="NCBI Taxonomy" id="7962"/>
    <lineage>
        <taxon>Eukaryota</taxon>
        <taxon>Metazoa</taxon>
        <taxon>Chordata</taxon>
        <taxon>Craniata</taxon>
        <taxon>Vertebrata</taxon>
        <taxon>Euteleostomi</taxon>
        <taxon>Actinopterygii</taxon>
        <taxon>Neopterygii</taxon>
        <taxon>Teleostei</taxon>
        <taxon>Ostariophysi</taxon>
        <taxon>Cypriniformes</taxon>
        <taxon>Cyprinidae</taxon>
        <taxon>Cyprininae</taxon>
        <taxon>Cyprinus</taxon>
    </lineage>
</organism>
<sequence length="113" mass="13031">MLCKRAVSVITAHSSLHWKSFLLCPTVVEKEGDFFCVPAHKEVRAKRSVPYWNLWSSDFYGWVDELRSQSGYDTLLDLARNYWAHFPIASFLGYGSTPGQNDHHPELEVEDLK</sequence>
<dbReference type="AlphaFoldDB" id="A0A8C1QHI0"/>
<dbReference type="InterPro" id="IPR028224">
    <property type="entry name" value="Otospiralin"/>
</dbReference>
<name>A0A8C1QHI0_CYPCA</name>
<reference evidence="1" key="1">
    <citation type="submission" date="2025-08" db="UniProtKB">
        <authorList>
            <consortium name="Ensembl"/>
        </authorList>
    </citation>
    <scope>IDENTIFICATION</scope>
</reference>
<dbReference type="PANTHER" id="PTHR35073">
    <property type="entry name" value="OTOSPIRALIN"/>
    <property type="match status" value="1"/>
</dbReference>
<dbReference type="PANTHER" id="PTHR35073:SF1">
    <property type="entry name" value="OTOSPIRALIN"/>
    <property type="match status" value="1"/>
</dbReference>
<accession>A0A8C1QHI0</accession>
<proteinExistence type="predicted"/>
<dbReference type="Ensembl" id="ENSCCRT00010044769.1">
    <property type="protein sequence ID" value="ENSCCRP00010040763.1"/>
    <property type="gene ID" value="ENSCCRG00010017399.1"/>
</dbReference>
<dbReference type="GO" id="GO:0007605">
    <property type="term" value="P:sensory perception of sound"/>
    <property type="evidence" value="ECO:0007669"/>
    <property type="project" value="InterPro"/>
</dbReference>
<evidence type="ECO:0000313" key="2">
    <source>
        <dbReference type="Proteomes" id="UP000694427"/>
    </source>
</evidence>